<sequence>MVDLIMAMVGLLLIAMAFVVILIPRITTAGWAHGNMLRLFVMIGWAMALIAAVLLEWKTEWGFWAIIGVAVLVWAVAVGSRMMTVRQKAAEHDATRGKRR</sequence>
<proteinExistence type="predicted"/>
<keyword evidence="1" id="KW-1133">Transmembrane helix</keyword>
<dbReference type="Proteomes" id="UP000273119">
    <property type="component" value="Unassembled WGS sequence"/>
</dbReference>
<keyword evidence="1" id="KW-0812">Transmembrane</keyword>
<protein>
    <submittedName>
        <fullName evidence="2">Uncharacterized protein</fullName>
    </submittedName>
</protein>
<comment type="caution">
    <text evidence="2">The sequence shown here is derived from an EMBL/GenBank/DDBJ whole genome shotgun (WGS) entry which is preliminary data.</text>
</comment>
<organism evidence="2 3">
    <name type="scientific">Galactobacter caseinivorans</name>
    <dbReference type="NCBI Taxonomy" id="2676123"/>
    <lineage>
        <taxon>Bacteria</taxon>
        <taxon>Bacillati</taxon>
        <taxon>Actinomycetota</taxon>
        <taxon>Actinomycetes</taxon>
        <taxon>Micrococcales</taxon>
        <taxon>Micrococcaceae</taxon>
        <taxon>Galactobacter</taxon>
    </lineage>
</organism>
<dbReference type="AlphaFoldDB" id="A0A496PHQ0"/>
<keyword evidence="3" id="KW-1185">Reference proteome</keyword>
<feature type="transmembrane region" description="Helical" evidence="1">
    <location>
        <begin position="36"/>
        <end position="55"/>
    </location>
</feature>
<evidence type="ECO:0000313" key="3">
    <source>
        <dbReference type="Proteomes" id="UP000273119"/>
    </source>
</evidence>
<keyword evidence="1" id="KW-0472">Membrane</keyword>
<evidence type="ECO:0000313" key="2">
    <source>
        <dbReference type="EMBL" id="RKW69999.1"/>
    </source>
</evidence>
<dbReference type="EMBL" id="QQXL01000006">
    <property type="protein sequence ID" value="RKW69999.1"/>
    <property type="molecule type" value="Genomic_DNA"/>
</dbReference>
<evidence type="ECO:0000256" key="1">
    <source>
        <dbReference type="SAM" id="Phobius"/>
    </source>
</evidence>
<reference evidence="2 3" key="1">
    <citation type="submission" date="2018-07" db="EMBL/GenBank/DDBJ databases">
        <title>Arthrobacter sp. nov., isolated from raw cow's milk with high bacterial count.</title>
        <authorList>
            <person name="Hahne J."/>
            <person name="Isele D."/>
            <person name="Lipski A."/>
        </authorList>
    </citation>
    <scope>NUCLEOTIDE SEQUENCE [LARGE SCALE GENOMIC DNA]</scope>
    <source>
        <strain evidence="2 3">JZ R-183</strain>
    </source>
</reference>
<gene>
    <name evidence="2" type="ORF">DWQ67_11115</name>
</gene>
<name>A0A496PHQ0_9MICC</name>
<feature type="transmembrane region" description="Helical" evidence="1">
    <location>
        <begin position="6"/>
        <end position="24"/>
    </location>
</feature>
<feature type="transmembrane region" description="Helical" evidence="1">
    <location>
        <begin position="61"/>
        <end position="79"/>
    </location>
</feature>
<accession>A0A496PHQ0</accession>